<keyword evidence="2" id="KW-1133">Transmembrane helix</keyword>
<evidence type="ECO:0000313" key="4">
    <source>
        <dbReference type="Proteomes" id="UP001500683"/>
    </source>
</evidence>
<feature type="transmembrane region" description="Helical" evidence="2">
    <location>
        <begin position="229"/>
        <end position="250"/>
    </location>
</feature>
<reference evidence="4" key="1">
    <citation type="journal article" date="2019" name="Int. J. Syst. Evol. Microbiol.">
        <title>The Global Catalogue of Microorganisms (GCM) 10K type strain sequencing project: providing services to taxonomists for standard genome sequencing and annotation.</title>
        <authorList>
            <consortium name="The Broad Institute Genomics Platform"/>
            <consortium name="The Broad Institute Genome Sequencing Center for Infectious Disease"/>
            <person name="Wu L."/>
            <person name="Ma J."/>
        </authorList>
    </citation>
    <scope>NUCLEOTIDE SEQUENCE [LARGE SCALE GENOMIC DNA]</scope>
    <source>
        <strain evidence="4">JCM 16702</strain>
    </source>
</reference>
<keyword evidence="2" id="KW-0472">Membrane</keyword>
<name>A0ABP7VDW3_9ACTN</name>
<feature type="transmembrane region" description="Helical" evidence="2">
    <location>
        <begin position="31"/>
        <end position="52"/>
    </location>
</feature>
<dbReference type="EMBL" id="BAAAZG010000006">
    <property type="protein sequence ID" value="GAA4064351.1"/>
    <property type="molecule type" value="Genomic_DNA"/>
</dbReference>
<keyword evidence="4" id="KW-1185">Reference proteome</keyword>
<proteinExistence type="predicted"/>
<protein>
    <submittedName>
        <fullName evidence="3">DUF3533 domain-containing protein</fullName>
    </submittedName>
</protein>
<evidence type="ECO:0000256" key="2">
    <source>
        <dbReference type="SAM" id="Phobius"/>
    </source>
</evidence>
<accession>A0ABP7VDW3</accession>
<evidence type="ECO:0000313" key="3">
    <source>
        <dbReference type="EMBL" id="GAA4064351.1"/>
    </source>
</evidence>
<organism evidence="3 4">
    <name type="scientific">Actinomadura miaoliensis</name>
    <dbReference type="NCBI Taxonomy" id="430685"/>
    <lineage>
        <taxon>Bacteria</taxon>
        <taxon>Bacillati</taxon>
        <taxon>Actinomycetota</taxon>
        <taxon>Actinomycetes</taxon>
        <taxon>Streptosporangiales</taxon>
        <taxon>Thermomonosporaceae</taxon>
        <taxon>Actinomadura</taxon>
    </lineage>
</organism>
<sequence>MAERDTGTGTRAETGGGAGGSHGAHDRRRPIAVIVVTTLIGMLFAWSFLGALHRPEPRDVPVAVVVQGDAAAVAKAMRQRTEGAFEPKTYRDEGAARQALLEREVDAVFVPGPGGNRLLIASASGRMSSSILTQGFQAVSQAGGRRLTVEDLRPLPRDDGNGISSMFFVITLTIPAIALAILLAVAAPWLPAWPRLAAVTAGAVVLGGANAWVAAGLTGSLTGAPWELWGIGAVLAFVISSVTAGALRLIGPPGAALTALLFVPIGVPAGGGPIGPHFVPEWYGAIGQLLPAAAGIDITRNTVYFDGNAVGGPYLVLAVWGLLGIVLLAVPAARRRGLGAAASPALSH</sequence>
<dbReference type="Proteomes" id="UP001500683">
    <property type="component" value="Unassembled WGS sequence"/>
</dbReference>
<feature type="transmembrane region" description="Helical" evidence="2">
    <location>
        <begin position="196"/>
        <end position="217"/>
    </location>
</feature>
<keyword evidence="2" id="KW-0812">Transmembrane</keyword>
<feature type="transmembrane region" description="Helical" evidence="2">
    <location>
        <begin position="167"/>
        <end position="190"/>
    </location>
</feature>
<evidence type="ECO:0000256" key="1">
    <source>
        <dbReference type="SAM" id="MobiDB-lite"/>
    </source>
</evidence>
<gene>
    <name evidence="3" type="ORF">GCM10022214_17750</name>
</gene>
<feature type="region of interest" description="Disordered" evidence="1">
    <location>
        <begin position="1"/>
        <end position="25"/>
    </location>
</feature>
<comment type="caution">
    <text evidence="3">The sequence shown here is derived from an EMBL/GenBank/DDBJ whole genome shotgun (WGS) entry which is preliminary data.</text>
</comment>
<dbReference type="RefSeq" id="WP_344943492.1">
    <property type="nucleotide sequence ID" value="NZ_BAAAZG010000006.1"/>
</dbReference>
<feature type="transmembrane region" description="Helical" evidence="2">
    <location>
        <begin position="314"/>
        <end position="333"/>
    </location>
</feature>